<feature type="chain" id="PRO_5021269971" evidence="1">
    <location>
        <begin position="19"/>
        <end position="95"/>
    </location>
</feature>
<feature type="signal peptide" evidence="1">
    <location>
        <begin position="1"/>
        <end position="18"/>
    </location>
</feature>
<organism evidence="2 3">
    <name type="scientific">Rhodofomes roseus</name>
    <dbReference type="NCBI Taxonomy" id="34475"/>
    <lineage>
        <taxon>Eukaryota</taxon>
        <taxon>Fungi</taxon>
        <taxon>Dikarya</taxon>
        <taxon>Basidiomycota</taxon>
        <taxon>Agaricomycotina</taxon>
        <taxon>Agaricomycetes</taxon>
        <taxon>Polyporales</taxon>
        <taxon>Rhodofomes</taxon>
    </lineage>
</organism>
<dbReference type="Proteomes" id="UP000298390">
    <property type="component" value="Unassembled WGS sequence"/>
</dbReference>
<dbReference type="EMBL" id="SEKV01000328">
    <property type="protein sequence ID" value="TFY58964.1"/>
    <property type="molecule type" value="Genomic_DNA"/>
</dbReference>
<reference evidence="2 3" key="1">
    <citation type="submission" date="2019-01" db="EMBL/GenBank/DDBJ databases">
        <title>Genome sequencing of the rare red list fungi Fomitopsis rosea.</title>
        <authorList>
            <person name="Buettner E."/>
            <person name="Kellner H."/>
        </authorList>
    </citation>
    <scope>NUCLEOTIDE SEQUENCE [LARGE SCALE GENOMIC DNA]</scope>
    <source>
        <strain evidence="2 3">DSM 105464</strain>
    </source>
</reference>
<accession>A0A4Y9Y8W3</accession>
<comment type="caution">
    <text evidence="2">The sequence shown here is derived from an EMBL/GenBank/DDBJ whole genome shotgun (WGS) entry which is preliminary data.</text>
</comment>
<dbReference type="AlphaFoldDB" id="A0A4Y9Y8W3"/>
<sequence length="95" mass="10138">MRVSTVLAISLATATASAAPIYASSAEFDARDMDELSERAYLGVRTGKADWAQIAQTGRGVGSRPRSDGNTDMRTYLGTQNGRIHWAQGAKGYGQ</sequence>
<evidence type="ECO:0000313" key="2">
    <source>
        <dbReference type="EMBL" id="TFY58964.1"/>
    </source>
</evidence>
<proteinExistence type="predicted"/>
<feature type="non-terminal residue" evidence="2">
    <location>
        <position position="95"/>
    </location>
</feature>
<keyword evidence="1" id="KW-0732">Signal</keyword>
<gene>
    <name evidence="2" type="ORF">EVJ58_g6071</name>
</gene>
<protein>
    <submittedName>
        <fullName evidence="2">Uncharacterized protein</fullName>
    </submittedName>
</protein>
<evidence type="ECO:0000313" key="3">
    <source>
        <dbReference type="Proteomes" id="UP000298390"/>
    </source>
</evidence>
<evidence type="ECO:0000256" key="1">
    <source>
        <dbReference type="SAM" id="SignalP"/>
    </source>
</evidence>
<name>A0A4Y9Y8W3_9APHY</name>